<accession>A0ABX5SZ30</accession>
<gene>
    <name evidence="1" type="ORF">E4K62_16160</name>
</gene>
<dbReference type="RefSeq" id="WP_135069336.1">
    <property type="nucleotide sequence ID" value="NZ_CP038266.1"/>
</dbReference>
<organism evidence="1 2">
    <name type="scientific">Microbacterium wangchenii</name>
    <dbReference type="NCBI Taxonomy" id="2541726"/>
    <lineage>
        <taxon>Bacteria</taxon>
        <taxon>Bacillati</taxon>
        <taxon>Actinomycetota</taxon>
        <taxon>Actinomycetes</taxon>
        <taxon>Micrococcales</taxon>
        <taxon>Microbacteriaceae</taxon>
        <taxon>Microbacterium</taxon>
    </lineage>
</organism>
<evidence type="ECO:0000313" key="1">
    <source>
        <dbReference type="EMBL" id="QBR90080.1"/>
    </source>
</evidence>
<protein>
    <submittedName>
        <fullName evidence="1">Uncharacterized protein</fullName>
    </submittedName>
</protein>
<keyword evidence="2" id="KW-1185">Reference proteome</keyword>
<reference evidence="1 2" key="1">
    <citation type="submission" date="2019-03" db="EMBL/GenBank/DDBJ databases">
        <authorList>
            <person name="Dong K."/>
        </authorList>
    </citation>
    <scope>NUCLEOTIDE SEQUENCE [LARGE SCALE GENOMIC DNA]</scope>
    <source>
        <strain evidence="2">dk512</strain>
    </source>
</reference>
<dbReference type="EMBL" id="CP038266">
    <property type="protein sequence ID" value="QBR90080.1"/>
    <property type="molecule type" value="Genomic_DNA"/>
</dbReference>
<name>A0ABX5SZ30_9MICO</name>
<proteinExistence type="predicted"/>
<evidence type="ECO:0000313" key="2">
    <source>
        <dbReference type="Proteomes" id="UP000295748"/>
    </source>
</evidence>
<dbReference type="Proteomes" id="UP000295748">
    <property type="component" value="Chromosome"/>
</dbReference>
<sequence>MTSGVGAAYSTRAAEYVEKIGSIATMHPPDLALITSWAAPRRQADGRHRLATLVQRARTH</sequence>